<dbReference type="AlphaFoldDB" id="A0A9D4PXT9"/>
<evidence type="ECO:0000256" key="2">
    <source>
        <dbReference type="SAM" id="Phobius"/>
    </source>
</evidence>
<reference evidence="3" key="1">
    <citation type="journal article" date="2020" name="Cell">
        <title>Large-Scale Comparative Analyses of Tick Genomes Elucidate Their Genetic Diversity and Vector Capacities.</title>
        <authorList>
            <consortium name="Tick Genome and Microbiome Consortium (TIGMIC)"/>
            <person name="Jia N."/>
            <person name="Wang J."/>
            <person name="Shi W."/>
            <person name="Du L."/>
            <person name="Sun Y."/>
            <person name="Zhan W."/>
            <person name="Jiang J.F."/>
            <person name="Wang Q."/>
            <person name="Zhang B."/>
            <person name="Ji P."/>
            <person name="Bell-Sakyi L."/>
            <person name="Cui X.M."/>
            <person name="Yuan T.T."/>
            <person name="Jiang B.G."/>
            <person name="Yang W.F."/>
            <person name="Lam T.T."/>
            <person name="Chang Q.C."/>
            <person name="Ding S.J."/>
            <person name="Wang X.J."/>
            <person name="Zhu J.G."/>
            <person name="Ruan X.D."/>
            <person name="Zhao L."/>
            <person name="Wei J.T."/>
            <person name="Ye R.Z."/>
            <person name="Que T.C."/>
            <person name="Du C.H."/>
            <person name="Zhou Y.H."/>
            <person name="Cheng J.X."/>
            <person name="Dai P.F."/>
            <person name="Guo W.B."/>
            <person name="Han X.H."/>
            <person name="Huang E.J."/>
            <person name="Li L.F."/>
            <person name="Wei W."/>
            <person name="Gao Y.C."/>
            <person name="Liu J.Z."/>
            <person name="Shao H.Z."/>
            <person name="Wang X."/>
            <person name="Wang C.C."/>
            <person name="Yang T.C."/>
            <person name="Huo Q.B."/>
            <person name="Li W."/>
            <person name="Chen H.Y."/>
            <person name="Chen S.E."/>
            <person name="Zhou L.G."/>
            <person name="Ni X.B."/>
            <person name="Tian J.H."/>
            <person name="Sheng Y."/>
            <person name="Liu T."/>
            <person name="Pan Y.S."/>
            <person name="Xia L.Y."/>
            <person name="Li J."/>
            <person name="Zhao F."/>
            <person name="Cao W.C."/>
        </authorList>
    </citation>
    <scope>NUCLEOTIDE SEQUENCE</scope>
    <source>
        <strain evidence="3">Rsan-2018</strain>
    </source>
</reference>
<dbReference type="Proteomes" id="UP000821837">
    <property type="component" value="Unassembled WGS sequence"/>
</dbReference>
<organism evidence="3 4">
    <name type="scientific">Rhipicephalus sanguineus</name>
    <name type="common">Brown dog tick</name>
    <name type="synonym">Ixodes sanguineus</name>
    <dbReference type="NCBI Taxonomy" id="34632"/>
    <lineage>
        <taxon>Eukaryota</taxon>
        <taxon>Metazoa</taxon>
        <taxon>Ecdysozoa</taxon>
        <taxon>Arthropoda</taxon>
        <taxon>Chelicerata</taxon>
        <taxon>Arachnida</taxon>
        <taxon>Acari</taxon>
        <taxon>Parasitiformes</taxon>
        <taxon>Ixodida</taxon>
        <taxon>Ixodoidea</taxon>
        <taxon>Ixodidae</taxon>
        <taxon>Rhipicephalinae</taxon>
        <taxon>Rhipicephalus</taxon>
        <taxon>Rhipicephalus</taxon>
    </lineage>
</organism>
<evidence type="ECO:0000313" key="3">
    <source>
        <dbReference type="EMBL" id="KAH7957702.1"/>
    </source>
</evidence>
<feature type="compositionally biased region" description="Low complexity" evidence="1">
    <location>
        <begin position="126"/>
        <end position="154"/>
    </location>
</feature>
<evidence type="ECO:0008006" key="5">
    <source>
        <dbReference type="Google" id="ProtNLM"/>
    </source>
</evidence>
<feature type="compositionally biased region" description="Basic and acidic residues" evidence="1">
    <location>
        <begin position="166"/>
        <end position="180"/>
    </location>
</feature>
<sequence>MAQTWRDTQRHPQQAFDNATYVKSVHQLAEQDSCYYNPLFEQSQGFGLVGSFDGRNPPLPYYNNDADLYAMRAAWLAAQRGIPVSGEGIWPAVPRQIQAPLPQPGHQTPAVPDSAGTSSARADSCTNRTDASTSSATSSRGGSASSNRTSTNRGDAFSTTGGDGSDCDRHESHTHGDSRDLQSPSAKRQERQLSWGTCAPVIMMALLMAFLVLVSLATMARSNRMMAAISGVGHPNFNNQKPQMVMSSATIRTVHAPALPTRPMCGDVFYTVCHTDSDQHEFHYRRSVNACVETATDTVHSCNRGVNRFASIALCRRSCVRTRQRPAEECFAKPLFTSCARQDVLSSWWFFEGRKCVPWNFPSGGCPADDSAVFRTAHECRTQCLGGLRRSPCGPPQAVACDQRHLKYPFFADLSTSDGRIRCLRSSPGVLRDLRCLTGANRFRTREACMVTCENRPTS</sequence>
<keyword evidence="2" id="KW-1133">Transmembrane helix</keyword>
<evidence type="ECO:0000313" key="4">
    <source>
        <dbReference type="Proteomes" id="UP000821837"/>
    </source>
</evidence>
<comment type="caution">
    <text evidence="3">The sequence shown here is derived from an EMBL/GenBank/DDBJ whole genome shotgun (WGS) entry which is preliminary data.</text>
</comment>
<proteinExistence type="predicted"/>
<dbReference type="EMBL" id="JABSTV010001250">
    <property type="protein sequence ID" value="KAH7957702.1"/>
    <property type="molecule type" value="Genomic_DNA"/>
</dbReference>
<dbReference type="VEuPathDB" id="VectorBase:RSAN_043975"/>
<name>A0A9D4PXT9_RHISA</name>
<protein>
    <recommendedName>
        <fullName evidence="5">BPTI/Kunitz inhibitor domain-containing protein</fullName>
    </recommendedName>
</protein>
<gene>
    <name evidence="3" type="ORF">HPB52_021912</name>
</gene>
<keyword evidence="4" id="KW-1185">Reference proteome</keyword>
<feature type="transmembrane region" description="Helical" evidence="2">
    <location>
        <begin position="193"/>
        <end position="216"/>
    </location>
</feature>
<keyword evidence="2" id="KW-0472">Membrane</keyword>
<feature type="region of interest" description="Disordered" evidence="1">
    <location>
        <begin position="98"/>
        <end position="189"/>
    </location>
</feature>
<accession>A0A9D4PXT9</accession>
<feature type="compositionally biased region" description="Polar residues" evidence="1">
    <location>
        <begin position="115"/>
        <end position="125"/>
    </location>
</feature>
<reference evidence="3" key="2">
    <citation type="submission" date="2021-09" db="EMBL/GenBank/DDBJ databases">
        <authorList>
            <person name="Jia N."/>
            <person name="Wang J."/>
            <person name="Shi W."/>
            <person name="Du L."/>
            <person name="Sun Y."/>
            <person name="Zhan W."/>
            <person name="Jiang J."/>
            <person name="Wang Q."/>
            <person name="Zhang B."/>
            <person name="Ji P."/>
            <person name="Sakyi L.B."/>
            <person name="Cui X."/>
            <person name="Yuan T."/>
            <person name="Jiang B."/>
            <person name="Yang W."/>
            <person name="Lam T.T.-Y."/>
            <person name="Chang Q."/>
            <person name="Ding S."/>
            <person name="Wang X."/>
            <person name="Zhu J."/>
            <person name="Ruan X."/>
            <person name="Zhao L."/>
            <person name="Wei J."/>
            <person name="Que T."/>
            <person name="Du C."/>
            <person name="Cheng J."/>
            <person name="Dai P."/>
            <person name="Han X."/>
            <person name="Huang E."/>
            <person name="Gao Y."/>
            <person name="Liu J."/>
            <person name="Shao H."/>
            <person name="Ye R."/>
            <person name="Li L."/>
            <person name="Wei W."/>
            <person name="Wang X."/>
            <person name="Wang C."/>
            <person name="Huo Q."/>
            <person name="Li W."/>
            <person name="Guo W."/>
            <person name="Chen H."/>
            <person name="Chen S."/>
            <person name="Zhou L."/>
            <person name="Zhou L."/>
            <person name="Ni X."/>
            <person name="Tian J."/>
            <person name="Zhou Y."/>
            <person name="Sheng Y."/>
            <person name="Liu T."/>
            <person name="Pan Y."/>
            <person name="Xia L."/>
            <person name="Li J."/>
            <person name="Zhao F."/>
            <person name="Cao W."/>
        </authorList>
    </citation>
    <scope>NUCLEOTIDE SEQUENCE</scope>
    <source>
        <strain evidence="3">Rsan-2018</strain>
        <tissue evidence="3">Larvae</tissue>
    </source>
</reference>
<evidence type="ECO:0000256" key="1">
    <source>
        <dbReference type="SAM" id="MobiDB-lite"/>
    </source>
</evidence>
<keyword evidence="2" id="KW-0812">Transmembrane</keyword>